<reference evidence="3" key="1">
    <citation type="submission" date="2016-10" db="EMBL/GenBank/DDBJ databases">
        <authorList>
            <person name="Varghese N."/>
            <person name="Submissions S."/>
        </authorList>
    </citation>
    <scope>NUCLEOTIDE SEQUENCE [LARGE SCALE GENOMIC DNA]</scope>
    <source>
        <strain evidence="3">DSM 18609</strain>
    </source>
</reference>
<feature type="chain" id="PRO_5011786785" description="DUF4468 domain-containing protein" evidence="1">
    <location>
        <begin position="20"/>
        <end position="171"/>
    </location>
</feature>
<accession>A0A1G6XW66</accession>
<evidence type="ECO:0000313" key="3">
    <source>
        <dbReference type="Proteomes" id="UP000199455"/>
    </source>
</evidence>
<feature type="signal peptide" evidence="1">
    <location>
        <begin position="1"/>
        <end position="19"/>
    </location>
</feature>
<organism evidence="2 3">
    <name type="scientific">Pedobacter soli</name>
    <dbReference type="NCBI Taxonomy" id="390242"/>
    <lineage>
        <taxon>Bacteria</taxon>
        <taxon>Pseudomonadati</taxon>
        <taxon>Bacteroidota</taxon>
        <taxon>Sphingobacteriia</taxon>
        <taxon>Sphingobacteriales</taxon>
        <taxon>Sphingobacteriaceae</taxon>
        <taxon>Pedobacter</taxon>
    </lineage>
</organism>
<sequence>MRILIILITVIFFGNNTFAADKTSTNHPIDTPAVIRKIQSDFALINKQLSFYQKKTKDVFEMSAEGGEVTGYYNKGVLKKIHCIFYGETGKAEADYYFNSAGLFFLYKKETFYDKPMYLKDFKIKNTTETRYYLNGDQVIRKLAKPIASSTLSYKEIKAELKPIMDILSKR</sequence>
<evidence type="ECO:0000313" key="2">
    <source>
        <dbReference type="EMBL" id="SDD81667.1"/>
    </source>
</evidence>
<dbReference type="AlphaFoldDB" id="A0A1G6XW66"/>
<proteinExistence type="predicted"/>
<evidence type="ECO:0000256" key="1">
    <source>
        <dbReference type="SAM" id="SignalP"/>
    </source>
</evidence>
<dbReference type="STRING" id="390242.SAMN04488024_10841"/>
<gene>
    <name evidence="2" type="ORF">SAMN04488024_10841</name>
</gene>
<dbReference type="EMBL" id="FMZH01000008">
    <property type="protein sequence ID" value="SDD81667.1"/>
    <property type="molecule type" value="Genomic_DNA"/>
</dbReference>
<keyword evidence="3" id="KW-1185">Reference proteome</keyword>
<dbReference type="RefSeq" id="WP_143009612.1">
    <property type="nucleotide sequence ID" value="NZ_FMZH01000008.1"/>
</dbReference>
<keyword evidence="1" id="KW-0732">Signal</keyword>
<name>A0A1G6XW66_9SPHI</name>
<protein>
    <recommendedName>
        <fullName evidence="4">DUF4468 domain-containing protein</fullName>
    </recommendedName>
</protein>
<dbReference type="Proteomes" id="UP000199455">
    <property type="component" value="Unassembled WGS sequence"/>
</dbReference>
<evidence type="ECO:0008006" key="4">
    <source>
        <dbReference type="Google" id="ProtNLM"/>
    </source>
</evidence>